<feature type="compositionally biased region" description="Polar residues" evidence="1">
    <location>
        <begin position="1033"/>
        <end position="1047"/>
    </location>
</feature>
<dbReference type="AlphaFoldDB" id="K9U7S5"/>
<dbReference type="KEGG" id="cthe:Chro_5818"/>
<dbReference type="InParanoid" id="K9U7S5"/>
<dbReference type="OrthoDB" id="460004at2"/>
<dbReference type="EMBL" id="CP003598">
    <property type="protein sequence ID" value="AFY91157.1"/>
    <property type="molecule type" value="Genomic_DNA"/>
</dbReference>
<accession>K9U7S5</accession>
<dbReference type="PATRIC" id="fig|251229.3.peg.6803"/>
<name>K9U7S5_CHRTP</name>
<dbReference type="HOGENOM" id="CLU_007705_0_0_3"/>
<feature type="region of interest" description="Disordered" evidence="1">
    <location>
        <begin position="991"/>
        <end position="1010"/>
    </location>
</feature>
<evidence type="ECO:0000313" key="3">
    <source>
        <dbReference type="EMBL" id="AFY91157.1"/>
    </source>
</evidence>
<organism evidence="3 4">
    <name type="scientific">Chroococcidiopsis thermalis (strain PCC 7203)</name>
    <dbReference type="NCBI Taxonomy" id="251229"/>
    <lineage>
        <taxon>Bacteria</taxon>
        <taxon>Bacillati</taxon>
        <taxon>Cyanobacteriota</taxon>
        <taxon>Cyanophyceae</taxon>
        <taxon>Chroococcidiopsidales</taxon>
        <taxon>Chroococcidiopsidaceae</taxon>
        <taxon>Chroococcidiopsis</taxon>
    </lineage>
</organism>
<dbReference type="InterPro" id="IPR025048">
    <property type="entry name" value="DUF3987"/>
</dbReference>
<feature type="domain" description="Primase C-terminal 1" evidence="2">
    <location>
        <begin position="263"/>
        <end position="336"/>
    </location>
</feature>
<sequence length="1202" mass="133085">MKQAQKNTSASPSVSQKLHLDRSSAIAQLEMLGYKRGDAIYIRAFLPKEDPRYAPNTGRKADRLSWEQVERWQEQGYGIYIVVNGGGHKDEDVKKCRAIFCEFDDRPIEDQINFWQDLGLPEPSMQIATRKSVHTYWVFDEPIAVEQWRELQTALLAYTASDPALKNPSRVMRLAGAYHIKPGHEPVRCDLIHSAGKCYSYQELRSAIPVSQSTTPAITLSPSSVPQSQANLVTPEARRFEDISIPVPASVPLSACLAKESRALLGAGVAEGGRNAQGAKLARDLIGTANYLQSIGQSFDGDPRLLLEDYANRCSPPLPSREVETIWKSAEKDNPTPSCTSEGVEACIRGWYWKHRLKPQPESTQTDRNYAAGRGFGYSNNSNAGNKPPVATVSLCDRIREILNRCDSESVTATALMELASATGRTYNEIDRLARIIRAEGELAEEVIEAVESFQGILKSCRKRLDIRLYLDKTLSDPLMAKAAAMPTAPEYLFNTVLPSSASRIGTAARIIVNPQGGYVQSCIFWTANIAHSGQAKTPPQQVILKPLEEMEAAAKEIHDRSMEDYEATKDSDAKVPVRQRRLLNNVTTSTKIRIHDENPRGLLEYIDELVADYQRLNQYKSGKGDDLQLELSFWNGSGGNFDRHDARLFLKRVALSKTGTYQWDTLARLMGADEVNFIASGYSSRFLYCSIVDAPARFLDLLSTPNPAADELKEKLSWLYAQLEQLPETDYFLSHEAKVLFQGWNHTLVNAEMEEKHFGLSLVYAKIESYTARIALWLHVVNAVLRGEKPQLTIDGRTMQHAIEIASFYLDQHKLIHAHNAPTRQPEGIFLKVQTQAEKVLKKCGKGVSASFLKSRINALKGWAVEKIRACIFKALAASGHGQIEGEGSEMVYIPNSPVDDIPGDLVGVGDELAASPIAKTTGNSDLQASIGEIGERVWSWGSPPGTSRGEDSAMRGCPPLRSHCVAEVPSVVASGVQLSGEDTRVRRCPRHREVSSGTTTEATFSQPSTEAIVSPLDHQFTNSVVETTTATALDSVDDTTNSSPIAPTEKTRQQQSPPAQELAEQILLCSTWAEIASRVKENTNRLVKAAKEMTAQQRQGLTRLLSEHLCQSPIHLSQLAWVPEKLRQRTLERLQFTIRRIASVAENVLDLGWESISGCRLERIGQIEMPGEAWLFTTPDGTHVYAYPDAVEAITPLALE</sequence>
<dbReference type="Proteomes" id="UP000010384">
    <property type="component" value="Plasmid pCHRO.01"/>
</dbReference>
<geneLocation type="plasmid" evidence="3 4">
    <name>pCHRO.01</name>
</geneLocation>
<evidence type="ECO:0000259" key="2">
    <source>
        <dbReference type="SMART" id="SM00942"/>
    </source>
</evidence>
<proteinExistence type="predicted"/>
<keyword evidence="4" id="KW-1185">Reference proteome</keyword>
<dbReference type="Pfam" id="PF13148">
    <property type="entry name" value="DUF3987"/>
    <property type="match status" value="2"/>
</dbReference>
<dbReference type="Gene3D" id="3.30.70.1790">
    <property type="entry name" value="RepB DNA-primase, N-terminal domain"/>
    <property type="match status" value="1"/>
</dbReference>
<protein>
    <submittedName>
        <fullName evidence="3">Primase 1</fullName>
    </submittedName>
</protein>
<reference evidence="3 4" key="1">
    <citation type="submission" date="2012-06" db="EMBL/GenBank/DDBJ databases">
        <title>Finished plasmid 1 of genome of Chroococcidiopsis thermalis PCC 7203.</title>
        <authorList>
            <consortium name="US DOE Joint Genome Institute"/>
            <person name="Gugger M."/>
            <person name="Coursin T."/>
            <person name="Rippka R."/>
            <person name="Tandeau De Marsac N."/>
            <person name="Huntemann M."/>
            <person name="Wei C.-L."/>
            <person name="Han J."/>
            <person name="Detter J.C."/>
            <person name="Han C."/>
            <person name="Tapia R."/>
            <person name="Davenport K."/>
            <person name="Daligault H."/>
            <person name="Erkkila T."/>
            <person name="Gu W."/>
            <person name="Munk A.C.C."/>
            <person name="Teshima H."/>
            <person name="Xu Y."/>
            <person name="Chain P."/>
            <person name="Chen A."/>
            <person name="Krypides N."/>
            <person name="Mavromatis K."/>
            <person name="Markowitz V."/>
            <person name="Szeto E."/>
            <person name="Ivanova N."/>
            <person name="Mikhailova N."/>
            <person name="Ovchinnikova G."/>
            <person name="Pagani I."/>
            <person name="Pati A."/>
            <person name="Goodwin L."/>
            <person name="Peters L."/>
            <person name="Pitluck S."/>
            <person name="Woyke T."/>
            <person name="Kerfeld C."/>
        </authorList>
    </citation>
    <scope>NUCLEOTIDE SEQUENCE [LARGE SCALE GENOMIC DNA]</scope>
    <source>
        <strain evidence="3 4">PCC 7203</strain>
        <plasmid evidence="3 4">pCHRO.01</plasmid>
    </source>
</reference>
<dbReference type="InterPro" id="IPR014820">
    <property type="entry name" value="PriCT_1"/>
</dbReference>
<keyword evidence="3" id="KW-0614">Plasmid</keyword>
<evidence type="ECO:0000313" key="4">
    <source>
        <dbReference type="Proteomes" id="UP000010384"/>
    </source>
</evidence>
<evidence type="ECO:0000256" key="1">
    <source>
        <dbReference type="SAM" id="MobiDB-lite"/>
    </source>
</evidence>
<dbReference type="RefSeq" id="WP_015163094.1">
    <property type="nucleotide sequence ID" value="NC_019699.1"/>
</dbReference>
<feature type="compositionally biased region" description="Polar residues" evidence="1">
    <location>
        <begin position="997"/>
        <end position="1010"/>
    </location>
</feature>
<gene>
    <name evidence="3" type="ORF">Chro_5818</name>
</gene>
<dbReference type="SMART" id="SM00942">
    <property type="entry name" value="PriCT_1"/>
    <property type="match status" value="1"/>
</dbReference>
<feature type="region of interest" description="Disordered" evidence="1">
    <location>
        <begin position="1033"/>
        <end position="1061"/>
    </location>
</feature>